<dbReference type="AlphaFoldDB" id="A0A2C5X8D7"/>
<feature type="region of interest" description="Disordered" evidence="1">
    <location>
        <begin position="644"/>
        <end position="702"/>
    </location>
</feature>
<name>A0A2C5X8D7_9HYPO</name>
<reference evidence="2 3" key="1">
    <citation type="submission" date="2017-06" db="EMBL/GenBank/DDBJ databases">
        <title>Ant-infecting Ophiocordyceps genomes reveal a high diversity of potential behavioral manipulation genes and a possible major role for enterotoxins.</title>
        <authorList>
            <person name="De Bekker C."/>
            <person name="Evans H.C."/>
            <person name="Brachmann A."/>
            <person name="Hughes D.P."/>
        </authorList>
    </citation>
    <scope>NUCLEOTIDE SEQUENCE [LARGE SCALE GENOMIC DNA]</scope>
    <source>
        <strain evidence="2 3">Map64</strain>
    </source>
</reference>
<feature type="compositionally biased region" description="Low complexity" evidence="1">
    <location>
        <begin position="301"/>
        <end position="318"/>
    </location>
</feature>
<feature type="compositionally biased region" description="Basic and acidic residues" evidence="1">
    <location>
        <begin position="117"/>
        <end position="136"/>
    </location>
</feature>
<feature type="region of interest" description="Disordered" evidence="1">
    <location>
        <begin position="112"/>
        <end position="354"/>
    </location>
</feature>
<feature type="region of interest" description="Disordered" evidence="1">
    <location>
        <begin position="398"/>
        <end position="422"/>
    </location>
</feature>
<feature type="compositionally biased region" description="Basic and acidic residues" evidence="1">
    <location>
        <begin position="59"/>
        <end position="68"/>
    </location>
</feature>
<gene>
    <name evidence="2" type="ORF">CDD81_800</name>
</gene>
<feature type="region of interest" description="Disordered" evidence="1">
    <location>
        <begin position="33"/>
        <end position="77"/>
    </location>
</feature>
<organism evidence="2 3">
    <name type="scientific">Ophiocordyceps australis</name>
    <dbReference type="NCBI Taxonomy" id="1399860"/>
    <lineage>
        <taxon>Eukaryota</taxon>
        <taxon>Fungi</taxon>
        <taxon>Dikarya</taxon>
        <taxon>Ascomycota</taxon>
        <taxon>Pezizomycotina</taxon>
        <taxon>Sordariomycetes</taxon>
        <taxon>Hypocreomycetidae</taxon>
        <taxon>Hypocreales</taxon>
        <taxon>Ophiocordycipitaceae</taxon>
        <taxon>Ophiocordyceps</taxon>
    </lineage>
</organism>
<feature type="region of interest" description="Disordered" evidence="1">
    <location>
        <begin position="755"/>
        <end position="799"/>
    </location>
</feature>
<protein>
    <submittedName>
        <fullName evidence="2">Uncharacterized protein</fullName>
    </submittedName>
</protein>
<evidence type="ECO:0000313" key="3">
    <source>
        <dbReference type="Proteomes" id="UP000226192"/>
    </source>
</evidence>
<feature type="region of interest" description="Disordered" evidence="1">
    <location>
        <begin position="526"/>
        <end position="545"/>
    </location>
</feature>
<dbReference type="OrthoDB" id="2504266at2759"/>
<feature type="compositionally biased region" description="Pro residues" evidence="1">
    <location>
        <begin position="663"/>
        <end position="673"/>
    </location>
</feature>
<feature type="compositionally biased region" description="Basic and acidic residues" evidence="1">
    <location>
        <begin position="165"/>
        <end position="205"/>
    </location>
</feature>
<dbReference type="EMBL" id="NJET01000117">
    <property type="protein sequence ID" value="PHH61089.1"/>
    <property type="molecule type" value="Genomic_DNA"/>
</dbReference>
<sequence length="799" mass="88222">MAMQYSAEFLLFLRDSPLCVRPANLPPAEEWMGSAAEHNSRSVPKTPALRGDGSLLDQTNRRIGDRHASRNTANADEIVFGPPRMAFSSARGNKMLDLDKSSDDLEATQTRLALRSRGGENDGDRLREGRNLRADDSDGWSMVKPRKSFGAEGADRFQGKMGGNFREERRPVRDRDERDGTRDRPTRPFEGFGREKSTAEGEVKSRNGMGRSKTDTWRPISDSKDTPVSTEKRERDRNKSWRERDQEQSDDRATARAPERRWGRESQRVERDPEWLDEPQVEQREAHTQQDFQRWMEQMKATKSAAPASSKPSTSEAAPGGGTAPCSAPAPPASVPVSVYETVKRQPPPAAVETGPDKFFMAFAANAVMDPAGTAEQKDVATKAKASGKSSRFTSFFSQAQHEGKARSEASTPMTGPPVQESGLPAVQATLAPEEERQAFQQLLAKLQQQSTSATPRAFSPYATPQADGTMDAGSKHNVASPESFQNYGGEGRNGPLGRPPSQQAQEIVAPRPEQRASQHLLELVGRSHGMTGPSPQRTDSAARISKAEFLTTLMRTSRETDLDEQQQQQLHLQQQQHLRMREAQGQKMPVFCEREPEIGREPRAGQRQMRPQPPPGFPMDEGFHLLEQEQRPSQPGLMLQRQMLPPGLDQMPPEWMTRGVQMPPPPPPPPQSQPQQQQRGPMLPPPGLAGGPNRNVPLPHHMFPPNFALPGAMPPPPDAMMPPRTMGMPPPGFFGGPPHVFVPPGLGGFNPPPGPEALHHHVQQQQQQQQPHGAPFIPPFEARNMHPTGNRGAAYGRP</sequence>
<evidence type="ECO:0000313" key="2">
    <source>
        <dbReference type="EMBL" id="PHH61089.1"/>
    </source>
</evidence>
<feature type="region of interest" description="Disordered" evidence="1">
    <location>
        <begin position="447"/>
        <end position="516"/>
    </location>
</feature>
<dbReference type="STRING" id="1399860.A0A2C5X8D7"/>
<keyword evidence="3" id="KW-1185">Reference proteome</keyword>
<feature type="region of interest" description="Disordered" evidence="1">
    <location>
        <begin position="598"/>
        <end position="623"/>
    </location>
</feature>
<dbReference type="Pfam" id="PF20566">
    <property type="entry name" value="Eap1"/>
    <property type="match status" value="1"/>
</dbReference>
<feature type="compositionally biased region" description="Basic and acidic residues" evidence="1">
    <location>
        <begin position="212"/>
        <end position="274"/>
    </location>
</feature>
<proteinExistence type="predicted"/>
<evidence type="ECO:0000256" key="1">
    <source>
        <dbReference type="SAM" id="MobiDB-lite"/>
    </source>
</evidence>
<dbReference type="InterPro" id="IPR046784">
    <property type="entry name" value="Eap1"/>
</dbReference>
<dbReference type="Proteomes" id="UP000226192">
    <property type="component" value="Unassembled WGS sequence"/>
</dbReference>
<accession>A0A2C5X8D7</accession>
<comment type="caution">
    <text evidence="2">The sequence shown here is derived from an EMBL/GenBank/DDBJ whole genome shotgun (WGS) entry which is preliminary data.</text>
</comment>